<evidence type="ECO:0000313" key="2">
    <source>
        <dbReference type="EMBL" id="MDW5594466.1"/>
    </source>
</evidence>
<evidence type="ECO:0000259" key="1">
    <source>
        <dbReference type="Pfam" id="PF00561"/>
    </source>
</evidence>
<dbReference type="InterPro" id="IPR050266">
    <property type="entry name" value="AB_hydrolase_sf"/>
</dbReference>
<keyword evidence="2" id="KW-0378">Hydrolase</keyword>
<dbReference type="Proteomes" id="UP001284601">
    <property type="component" value="Unassembled WGS sequence"/>
</dbReference>
<dbReference type="Gene3D" id="3.40.50.1820">
    <property type="entry name" value="alpha/beta hydrolase"/>
    <property type="match status" value="1"/>
</dbReference>
<feature type="domain" description="AB hydrolase-1" evidence="1">
    <location>
        <begin position="28"/>
        <end position="250"/>
    </location>
</feature>
<organism evidence="2 3">
    <name type="scientific">Conexibacter stalactiti</name>
    <dbReference type="NCBI Taxonomy" id="1940611"/>
    <lineage>
        <taxon>Bacteria</taxon>
        <taxon>Bacillati</taxon>
        <taxon>Actinomycetota</taxon>
        <taxon>Thermoleophilia</taxon>
        <taxon>Solirubrobacterales</taxon>
        <taxon>Conexibacteraceae</taxon>
        <taxon>Conexibacter</taxon>
    </lineage>
</organism>
<dbReference type="PANTHER" id="PTHR43798:SF33">
    <property type="entry name" value="HYDROLASE, PUTATIVE (AFU_ORTHOLOGUE AFUA_2G14860)-RELATED"/>
    <property type="match status" value="1"/>
</dbReference>
<reference evidence="2 3" key="2">
    <citation type="submission" date="2023-10" db="EMBL/GenBank/DDBJ databases">
        <authorList>
            <person name="Han X.F."/>
        </authorList>
    </citation>
    <scope>NUCLEOTIDE SEQUENCE [LARGE SCALE GENOMIC DNA]</scope>
    <source>
        <strain evidence="2 3">KCTC 39840</strain>
    </source>
</reference>
<dbReference type="PRINTS" id="PR00111">
    <property type="entry name" value="ABHYDROLASE"/>
</dbReference>
<reference evidence="3" key="1">
    <citation type="submission" date="2023-07" db="EMBL/GenBank/DDBJ databases">
        <title>Conexibacter stalactiti sp. nov., isolated from stalactites in a lava cave and emended description of the genus Conexibacter.</title>
        <authorList>
            <person name="Lee S.D."/>
        </authorList>
    </citation>
    <scope>NUCLEOTIDE SEQUENCE [LARGE SCALE GENOMIC DNA]</scope>
    <source>
        <strain evidence="3">KCTC 39840</strain>
    </source>
</reference>
<accession>A0ABU4HMD3</accession>
<sequence>MDVTDHTGELDGQPVFWRSAPAEGTPTLYVHGVPTSSDDWLPFLALTGGLAPDLLGFGRSGKGGQNAYTPEGIADFVERFLDMLGVERVKLVVHDWGSAALIFAARHPERVERVVIVNAVPLLPGYRWHWIARMWRRPGVGEFVMGLSFKLTARRILRPAFAGPVPKPFINAAWRHFDQGTQRAILRLYRSAPETKLAQLGRELSRIDAPTLVVWGALDPFIPPRFAQDYAARIPGARVEQVSQAGHWPWVDRADLIRRIADYLGEN</sequence>
<dbReference type="InterPro" id="IPR029058">
    <property type="entry name" value="AB_hydrolase_fold"/>
</dbReference>
<dbReference type="PANTHER" id="PTHR43798">
    <property type="entry name" value="MONOACYLGLYCEROL LIPASE"/>
    <property type="match status" value="1"/>
</dbReference>
<comment type="caution">
    <text evidence="2">The sequence shown here is derived from an EMBL/GenBank/DDBJ whole genome shotgun (WGS) entry which is preliminary data.</text>
</comment>
<dbReference type="SUPFAM" id="SSF53474">
    <property type="entry name" value="alpha/beta-Hydrolases"/>
    <property type="match status" value="1"/>
</dbReference>
<keyword evidence="3" id="KW-1185">Reference proteome</keyword>
<protein>
    <submittedName>
        <fullName evidence="2">Alpha/beta hydrolase</fullName>
    </submittedName>
</protein>
<name>A0ABU4HMD3_9ACTN</name>
<dbReference type="GO" id="GO:0016787">
    <property type="term" value="F:hydrolase activity"/>
    <property type="evidence" value="ECO:0007669"/>
    <property type="project" value="UniProtKB-KW"/>
</dbReference>
<gene>
    <name evidence="2" type="ORF">R7226_08965</name>
</gene>
<dbReference type="InterPro" id="IPR000073">
    <property type="entry name" value="AB_hydrolase_1"/>
</dbReference>
<proteinExistence type="predicted"/>
<dbReference type="Pfam" id="PF00561">
    <property type="entry name" value="Abhydrolase_1"/>
    <property type="match status" value="1"/>
</dbReference>
<dbReference type="EMBL" id="JAWSTH010000017">
    <property type="protein sequence ID" value="MDW5594466.1"/>
    <property type="molecule type" value="Genomic_DNA"/>
</dbReference>
<dbReference type="RefSeq" id="WP_318596735.1">
    <property type="nucleotide sequence ID" value="NZ_JAWSTH010000017.1"/>
</dbReference>
<evidence type="ECO:0000313" key="3">
    <source>
        <dbReference type="Proteomes" id="UP001284601"/>
    </source>
</evidence>